<evidence type="ECO:0000256" key="4">
    <source>
        <dbReference type="ARBA" id="ARBA00022989"/>
    </source>
</evidence>
<comment type="subcellular location">
    <subcellularLocation>
        <location evidence="1">Membrane</location>
        <topology evidence="1">Single-pass membrane protein</topology>
    </subcellularLocation>
</comment>
<evidence type="ECO:0000256" key="1">
    <source>
        <dbReference type="ARBA" id="ARBA00004167"/>
    </source>
</evidence>
<keyword evidence="3 9" id="KW-0732">Signal</keyword>
<dbReference type="Gene3D" id="2.60.40.10">
    <property type="entry name" value="Immunoglobulins"/>
    <property type="match status" value="2"/>
</dbReference>
<proteinExistence type="predicted"/>
<organism evidence="11 12">
    <name type="scientific">Astyanax mexicanus</name>
    <name type="common">Blind cave fish</name>
    <name type="synonym">Astyanax fasciatus mexicanus</name>
    <dbReference type="NCBI Taxonomy" id="7994"/>
    <lineage>
        <taxon>Eukaryota</taxon>
        <taxon>Metazoa</taxon>
        <taxon>Chordata</taxon>
        <taxon>Craniata</taxon>
        <taxon>Vertebrata</taxon>
        <taxon>Euteleostomi</taxon>
        <taxon>Actinopterygii</taxon>
        <taxon>Neopterygii</taxon>
        <taxon>Teleostei</taxon>
        <taxon>Ostariophysi</taxon>
        <taxon>Characiformes</taxon>
        <taxon>Characoidei</taxon>
        <taxon>Acestrorhamphidae</taxon>
        <taxon>Acestrorhamphinae</taxon>
        <taxon>Astyanax</taxon>
    </lineage>
</organism>
<keyword evidence="2" id="KW-0812">Transmembrane</keyword>
<dbReference type="GO" id="GO:0034113">
    <property type="term" value="P:heterotypic cell-cell adhesion"/>
    <property type="evidence" value="ECO:0007669"/>
    <property type="project" value="TreeGrafter"/>
</dbReference>
<dbReference type="GO" id="GO:0043025">
    <property type="term" value="C:neuronal cell body"/>
    <property type="evidence" value="ECO:0007669"/>
    <property type="project" value="TreeGrafter"/>
</dbReference>
<dbReference type="PANTHER" id="PTHR46841:SF7">
    <property type="entry name" value="IG-LIKE DOMAIN-CONTAINING PROTEIN"/>
    <property type="match status" value="1"/>
</dbReference>
<evidence type="ECO:0000256" key="3">
    <source>
        <dbReference type="ARBA" id="ARBA00022729"/>
    </source>
</evidence>
<dbReference type="GO" id="GO:0098632">
    <property type="term" value="F:cell-cell adhesion mediator activity"/>
    <property type="evidence" value="ECO:0007669"/>
    <property type="project" value="InterPro"/>
</dbReference>
<keyword evidence="8" id="KW-0393">Immunoglobulin domain</keyword>
<keyword evidence="4" id="KW-1133">Transmembrane helix</keyword>
<protein>
    <recommendedName>
        <fullName evidence="10">Ig-like domain-containing protein</fullName>
    </recommendedName>
</protein>
<dbReference type="SUPFAM" id="SSF48726">
    <property type="entry name" value="Immunoglobulin"/>
    <property type="match status" value="2"/>
</dbReference>
<keyword evidence="6" id="KW-1015">Disulfide bond</keyword>
<sequence>MLDYTVLFNLSATLGLSASLSCSLPGVGGIKQVTWQHRDPAGSVHAVITLSESLEQLVGEQYAGKVQLAADSLNATTLLIRNITFAEEGCYTCKFYVYPSGTVNFFTPVWLLHKLHPLLTQMALPDPTEKRAASCSATGKPAPVVRWMCEGQEIRASSDNNITNEDGTVTTTSYLASLPEECSGETVECVAESGKMKLTEHLQRTFNTTGTKNISLKKACRLKESETGILKFLLKETIPQCMF</sequence>
<reference evidence="11" key="1">
    <citation type="submission" date="2025-08" db="UniProtKB">
        <authorList>
            <consortium name="Ensembl"/>
        </authorList>
    </citation>
    <scope>IDENTIFICATION</scope>
</reference>
<dbReference type="InterPro" id="IPR047164">
    <property type="entry name" value="OX2G-like"/>
</dbReference>
<dbReference type="InterPro" id="IPR013162">
    <property type="entry name" value="CD80_C2-set"/>
</dbReference>
<dbReference type="PROSITE" id="PS50835">
    <property type="entry name" value="IG_LIKE"/>
    <property type="match status" value="2"/>
</dbReference>
<dbReference type="Proteomes" id="UP000694621">
    <property type="component" value="Unplaced"/>
</dbReference>
<dbReference type="Pfam" id="PF07686">
    <property type="entry name" value="V-set"/>
    <property type="match status" value="1"/>
</dbReference>
<dbReference type="InterPro" id="IPR036179">
    <property type="entry name" value="Ig-like_dom_sf"/>
</dbReference>
<dbReference type="InterPro" id="IPR013106">
    <property type="entry name" value="Ig_V-set"/>
</dbReference>
<dbReference type="PANTHER" id="PTHR46841">
    <property type="entry name" value="OX-2 MEMBRANE GLYCOPROTEIN"/>
    <property type="match status" value="1"/>
</dbReference>
<evidence type="ECO:0000256" key="7">
    <source>
        <dbReference type="ARBA" id="ARBA00023180"/>
    </source>
</evidence>
<evidence type="ECO:0000256" key="9">
    <source>
        <dbReference type="SAM" id="SignalP"/>
    </source>
</evidence>
<feature type="signal peptide" evidence="9">
    <location>
        <begin position="1"/>
        <end position="17"/>
    </location>
</feature>
<evidence type="ECO:0000259" key="10">
    <source>
        <dbReference type="PROSITE" id="PS50835"/>
    </source>
</evidence>
<evidence type="ECO:0000256" key="2">
    <source>
        <dbReference type="ARBA" id="ARBA00022692"/>
    </source>
</evidence>
<evidence type="ECO:0000313" key="12">
    <source>
        <dbReference type="Proteomes" id="UP000694621"/>
    </source>
</evidence>
<keyword evidence="7" id="KW-0325">Glycoprotein</keyword>
<feature type="domain" description="Ig-like" evidence="10">
    <location>
        <begin position="117"/>
        <end position="199"/>
    </location>
</feature>
<dbReference type="SMART" id="SM00406">
    <property type="entry name" value="IGv"/>
    <property type="match status" value="1"/>
</dbReference>
<dbReference type="GO" id="GO:0150079">
    <property type="term" value="P:negative regulation of neuroinflammatory response"/>
    <property type="evidence" value="ECO:0007669"/>
    <property type="project" value="TreeGrafter"/>
</dbReference>
<evidence type="ECO:0000256" key="8">
    <source>
        <dbReference type="ARBA" id="ARBA00023319"/>
    </source>
</evidence>
<dbReference type="Pfam" id="PF08205">
    <property type="entry name" value="C2-set_2"/>
    <property type="match status" value="1"/>
</dbReference>
<dbReference type="Ensembl" id="ENSAMXT00005020796.1">
    <property type="protein sequence ID" value="ENSAMXP00005018817.1"/>
    <property type="gene ID" value="ENSAMXG00005009773.1"/>
</dbReference>
<dbReference type="InterPro" id="IPR007110">
    <property type="entry name" value="Ig-like_dom"/>
</dbReference>
<dbReference type="GO" id="GO:0016020">
    <property type="term" value="C:membrane"/>
    <property type="evidence" value="ECO:0007669"/>
    <property type="project" value="UniProtKB-SubCell"/>
</dbReference>
<accession>A0A8B9I195</accession>
<dbReference type="GO" id="GO:0009986">
    <property type="term" value="C:cell surface"/>
    <property type="evidence" value="ECO:0007669"/>
    <property type="project" value="TreeGrafter"/>
</dbReference>
<dbReference type="GO" id="GO:0030424">
    <property type="term" value="C:axon"/>
    <property type="evidence" value="ECO:0007669"/>
    <property type="project" value="TreeGrafter"/>
</dbReference>
<evidence type="ECO:0000256" key="5">
    <source>
        <dbReference type="ARBA" id="ARBA00023136"/>
    </source>
</evidence>
<feature type="chain" id="PRO_5034901285" description="Ig-like domain-containing protein" evidence="9">
    <location>
        <begin position="18"/>
        <end position="243"/>
    </location>
</feature>
<feature type="domain" description="Ig-like" evidence="10">
    <location>
        <begin position="15"/>
        <end position="104"/>
    </location>
</feature>
<dbReference type="AlphaFoldDB" id="A0A8B9I195"/>
<evidence type="ECO:0000313" key="11">
    <source>
        <dbReference type="Ensembl" id="ENSAMXP00005018817.1"/>
    </source>
</evidence>
<keyword evidence="5" id="KW-0472">Membrane</keyword>
<name>A0A8B9I195_ASTMX</name>
<dbReference type="InterPro" id="IPR013783">
    <property type="entry name" value="Ig-like_fold"/>
</dbReference>
<evidence type="ECO:0000256" key="6">
    <source>
        <dbReference type="ARBA" id="ARBA00023157"/>
    </source>
</evidence>